<evidence type="ECO:0000256" key="6">
    <source>
        <dbReference type="SAM" id="Coils"/>
    </source>
</evidence>
<protein>
    <recommendedName>
        <fullName evidence="2">histidine kinase</fullName>
        <ecNumber evidence="2">2.7.13.3</ecNumber>
    </recommendedName>
</protein>
<dbReference type="InterPro" id="IPR013655">
    <property type="entry name" value="PAS_fold_3"/>
</dbReference>
<name>A0ABW2ZFX2_9SPHI</name>
<dbReference type="PANTHER" id="PTHR43304">
    <property type="entry name" value="PHYTOCHROME-LIKE PROTEIN CPH1"/>
    <property type="match status" value="1"/>
</dbReference>
<dbReference type="InterPro" id="IPR052162">
    <property type="entry name" value="Sensor_kinase/Photoreceptor"/>
</dbReference>
<dbReference type="SMART" id="SM00086">
    <property type="entry name" value="PAC"/>
    <property type="match status" value="2"/>
</dbReference>
<dbReference type="CDD" id="cd00130">
    <property type="entry name" value="PAS"/>
    <property type="match status" value="2"/>
</dbReference>
<dbReference type="CDD" id="cd00082">
    <property type="entry name" value="HisKA"/>
    <property type="match status" value="1"/>
</dbReference>
<keyword evidence="5" id="KW-0418">Kinase</keyword>
<evidence type="ECO:0000313" key="9">
    <source>
        <dbReference type="EMBL" id="MFD0765113.1"/>
    </source>
</evidence>
<proteinExistence type="predicted"/>
<evidence type="ECO:0000256" key="5">
    <source>
        <dbReference type="ARBA" id="ARBA00022777"/>
    </source>
</evidence>
<sequence>MKSVDEKLFHLLVSSVKDYSIVLIDINGEVLSWNAGAENIKGYKSEEIIGKNISIFYKQDDNERLQLRHNLNQALKNGKYECEGWRVRKDGSVFWANVVFTTLYNDAGHLIGFAKVTRDITGQKQNEQIAAANKANLEREVKAKSEKIIANELRFRELIENSYDGYSLFNAEMKVIYRSRSSERINGWTYTDREAENIMAILHPDDVPLMQQGLPGLLNNPEIPVHFTVRVRHKQGHYVWVQGVFTNMLADKHIGAIICNFRDVTRQKMIEDEREKMTATLLQRNKDLEEFAYMVSHNLRAPVANIAGLIGILNNSEFDTTDYIHSLQALDQSVTNLDNVIKKMNDILQVGGSNR</sequence>
<dbReference type="InterPro" id="IPR000014">
    <property type="entry name" value="PAS"/>
</dbReference>
<dbReference type="InterPro" id="IPR000700">
    <property type="entry name" value="PAS-assoc_C"/>
</dbReference>
<dbReference type="InterPro" id="IPR036097">
    <property type="entry name" value="HisK_dim/P_sf"/>
</dbReference>
<dbReference type="EC" id="2.7.13.3" evidence="2"/>
<feature type="domain" description="PAS" evidence="7">
    <location>
        <begin position="151"/>
        <end position="221"/>
    </location>
</feature>
<dbReference type="SUPFAM" id="SSF55785">
    <property type="entry name" value="PYP-like sensor domain (PAS domain)"/>
    <property type="match status" value="2"/>
</dbReference>
<keyword evidence="6" id="KW-0175">Coiled coil</keyword>
<evidence type="ECO:0000259" key="7">
    <source>
        <dbReference type="PROSITE" id="PS50112"/>
    </source>
</evidence>
<feature type="coiled-coil region" evidence="6">
    <location>
        <begin position="127"/>
        <end position="154"/>
    </location>
</feature>
<dbReference type="InterPro" id="IPR001610">
    <property type="entry name" value="PAC"/>
</dbReference>
<evidence type="ECO:0000256" key="3">
    <source>
        <dbReference type="ARBA" id="ARBA00022553"/>
    </source>
</evidence>
<reference evidence="10" key="1">
    <citation type="journal article" date="2019" name="Int. J. Syst. Evol. Microbiol.">
        <title>The Global Catalogue of Microorganisms (GCM) 10K type strain sequencing project: providing services to taxonomists for standard genome sequencing and annotation.</title>
        <authorList>
            <consortium name="The Broad Institute Genomics Platform"/>
            <consortium name="The Broad Institute Genome Sequencing Center for Infectious Disease"/>
            <person name="Wu L."/>
            <person name="Ma J."/>
        </authorList>
    </citation>
    <scope>NUCLEOTIDE SEQUENCE [LARGE SCALE GENOMIC DNA]</scope>
    <source>
        <strain evidence="10">CCUG 60742</strain>
    </source>
</reference>
<dbReference type="SMART" id="SM00091">
    <property type="entry name" value="PAS"/>
    <property type="match status" value="2"/>
</dbReference>
<accession>A0ABW2ZFX2</accession>
<dbReference type="NCBIfam" id="TIGR00229">
    <property type="entry name" value="sensory_box"/>
    <property type="match status" value="2"/>
</dbReference>
<comment type="caution">
    <text evidence="9">The sequence shown here is derived from an EMBL/GenBank/DDBJ whole genome shotgun (WGS) entry which is preliminary data.</text>
</comment>
<dbReference type="PANTHER" id="PTHR43304:SF1">
    <property type="entry name" value="PAC DOMAIN-CONTAINING PROTEIN"/>
    <property type="match status" value="1"/>
</dbReference>
<dbReference type="SUPFAM" id="SSF47384">
    <property type="entry name" value="Homodimeric domain of signal transducing histidine kinase"/>
    <property type="match status" value="1"/>
</dbReference>
<evidence type="ECO:0000259" key="8">
    <source>
        <dbReference type="PROSITE" id="PS50113"/>
    </source>
</evidence>
<dbReference type="RefSeq" id="WP_377141774.1">
    <property type="nucleotide sequence ID" value="NZ_JBHTIA010000005.1"/>
</dbReference>
<dbReference type="InterPro" id="IPR035965">
    <property type="entry name" value="PAS-like_dom_sf"/>
</dbReference>
<dbReference type="Proteomes" id="UP001597073">
    <property type="component" value="Unassembled WGS sequence"/>
</dbReference>
<dbReference type="Pfam" id="PF08447">
    <property type="entry name" value="PAS_3"/>
    <property type="match status" value="1"/>
</dbReference>
<dbReference type="InterPro" id="IPR003661">
    <property type="entry name" value="HisK_dim/P_dom"/>
</dbReference>
<dbReference type="PROSITE" id="PS50113">
    <property type="entry name" value="PAC"/>
    <property type="match status" value="1"/>
</dbReference>
<keyword evidence="10" id="KW-1185">Reference proteome</keyword>
<dbReference type="Gene3D" id="3.30.450.20">
    <property type="entry name" value="PAS domain"/>
    <property type="match status" value="2"/>
</dbReference>
<dbReference type="Gene3D" id="1.10.287.130">
    <property type="match status" value="1"/>
</dbReference>
<evidence type="ECO:0000256" key="2">
    <source>
        <dbReference type="ARBA" id="ARBA00012438"/>
    </source>
</evidence>
<dbReference type="EMBL" id="JBHTIA010000005">
    <property type="protein sequence ID" value="MFD0765113.1"/>
    <property type="molecule type" value="Genomic_DNA"/>
</dbReference>
<keyword evidence="3" id="KW-0597">Phosphoprotein</keyword>
<evidence type="ECO:0000313" key="10">
    <source>
        <dbReference type="Proteomes" id="UP001597073"/>
    </source>
</evidence>
<evidence type="ECO:0000256" key="4">
    <source>
        <dbReference type="ARBA" id="ARBA00022679"/>
    </source>
</evidence>
<evidence type="ECO:0000256" key="1">
    <source>
        <dbReference type="ARBA" id="ARBA00000085"/>
    </source>
</evidence>
<gene>
    <name evidence="9" type="ORF">ACFQZI_09625</name>
</gene>
<keyword evidence="4" id="KW-0808">Transferase</keyword>
<organism evidence="9 10">
    <name type="scientific">Mucilaginibacter lutimaris</name>
    <dbReference type="NCBI Taxonomy" id="931629"/>
    <lineage>
        <taxon>Bacteria</taxon>
        <taxon>Pseudomonadati</taxon>
        <taxon>Bacteroidota</taxon>
        <taxon>Sphingobacteriia</taxon>
        <taxon>Sphingobacteriales</taxon>
        <taxon>Sphingobacteriaceae</taxon>
        <taxon>Mucilaginibacter</taxon>
    </lineage>
</organism>
<dbReference type="Pfam" id="PF13426">
    <property type="entry name" value="PAS_9"/>
    <property type="match status" value="1"/>
</dbReference>
<feature type="domain" description="PAS" evidence="7">
    <location>
        <begin position="5"/>
        <end position="78"/>
    </location>
</feature>
<comment type="catalytic activity">
    <reaction evidence="1">
        <text>ATP + protein L-histidine = ADP + protein N-phospho-L-histidine.</text>
        <dbReference type="EC" id="2.7.13.3"/>
    </reaction>
</comment>
<feature type="domain" description="PAC" evidence="8">
    <location>
        <begin position="80"/>
        <end position="132"/>
    </location>
</feature>
<dbReference type="PROSITE" id="PS50112">
    <property type="entry name" value="PAS"/>
    <property type="match status" value="2"/>
</dbReference>